<accession>X0VAJ9</accession>
<proteinExistence type="predicted"/>
<gene>
    <name evidence="1" type="ORF">S01H1_59697</name>
</gene>
<comment type="caution">
    <text evidence="1">The sequence shown here is derived from an EMBL/GenBank/DDBJ whole genome shotgun (WGS) entry which is preliminary data.</text>
</comment>
<name>X0VAJ9_9ZZZZ</name>
<dbReference type="AlphaFoldDB" id="X0VAJ9"/>
<organism evidence="1">
    <name type="scientific">marine sediment metagenome</name>
    <dbReference type="NCBI Taxonomy" id="412755"/>
    <lineage>
        <taxon>unclassified sequences</taxon>
        <taxon>metagenomes</taxon>
        <taxon>ecological metagenomes</taxon>
    </lineage>
</organism>
<dbReference type="EMBL" id="BARS01039059">
    <property type="protein sequence ID" value="GAG15154.1"/>
    <property type="molecule type" value="Genomic_DNA"/>
</dbReference>
<sequence length="80" mass="9471">MKANTKYNIELDKSQIFNLIRQLNADDKIELLNSLQESTYVRRFEKLLDSLRTDKISLDDITKEVEGVRQKRYEQGKHNA</sequence>
<protein>
    <submittedName>
        <fullName evidence="1">Uncharacterized protein</fullName>
    </submittedName>
</protein>
<evidence type="ECO:0000313" key="1">
    <source>
        <dbReference type="EMBL" id="GAG15154.1"/>
    </source>
</evidence>
<reference evidence="1" key="1">
    <citation type="journal article" date="2014" name="Front. Microbiol.">
        <title>High frequency of phylogenetically diverse reductive dehalogenase-homologous genes in deep subseafloor sedimentary metagenomes.</title>
        <authorList>
            <person name="Kawai M."/>
            <person name="Futagami T."/>
            <person name="Toyoda A."/>
            <person name="Takaki Y."/>
            <person name="Nishi S."/>
            <person name="Hori S."/>
            <person name="Arai W."/>
            <person name="Tsubouchi T."/>
            <person name="Morono Y."/>
            <person name="Uchiyama I."/>
            <person name="Ito T."/>
            <person name="Fujiyama A."/>
            <person name="Inagaki F."/>
            <person name="Takami H."/>
        </authorList>
    </citation>
    <scope>NUCLEOTIDE SEQUENCE</scope>
    <source>
        <strain evidence="1">Expedition CK06-06</strain>
    </source>
</reference>